<organism evidence="5 6">
    <name type="scientific">Planctobacterium marinum</name>
    <dbReference type="NCBI Taxonomy" id="1631968"/>
    <lineage>
        <taxon>Bacteria</taxon>
        <taxon>Pseudomonadati</taxon>
        <taxon>Pseudomonadota</taxon>
        <taxon>Gammaproteobacteria</taxon>
        <taxon>Alteromonadales</taxon>
        <taxon>Alteromonadaceae</taxon>
        <taxon>Planctobacterium</taxon>
    </lineage>
</organism>
<dbReference type="Pfam" id="PF00072">
    <property type="entry name" value="Response_reg"/>
    <property type="match status" value="1"/>
</dbReference>
<evidence type="ECO:0000259" key="3">
    <source>
        <dbReference type="PROSITE" id="PS50110"/>
    </source>
</evidence>
<dbReference type="GO" id="GO:0000156">
    <property type="term" value="F:phosphorelay response regulator activity"/>
    <property type="evidence" value="ECO:0007669"/>
    <property type="project" value="InterPro"/>
</dbReference>
<dbReference type="KEGG" id="pmaw:MACH26_38690"/>
<evidence type="ECO:0000256" key="2">
    <source>
        <dbReference type="PROSITE-ProRule" id="PRU00169"/>
    </source>
</evidence>
<dbReference type="PROSITE" id="PS50930">
    <property type="entry name" value="HTH_LYTTR"/>
    <property type="match status" value="1"/>
</dbReference>
<accession>A0AA48HK68</accession>
<dbReference type="SMART" id="SM00850">
    <property type="entry name" value="LytTR"/>
    <property type="match status" value="1"/>
</dbReference>
<reference evidence="5" key="1">
    <citation type="submission" date="2023-01" db="EMBL/GenBank/DDBJ databases">
        <title>Complete genome sequence of Planctobacterium marinum strain Dej080120_11.</title>
        <authorList>
            <person name="Ueki S."/>
            <person name="Maruyama F."/>
        </authorList>
    </citation>
    <scope>NUCLEOTIDE SEQUENCE</scope>
    <source>
        <strain evidence="5">Dej080120_11</strain>
    </source>
</reference>
<evidence type="ECO:0000313" key="5">
    <source>
        <dbReference type="EMBL" id="BDX08348.1"/>
    </source>
</evidence>
<feature type="modified residue" description="4-aspartylphosphate" evidence="2">
    <location>
        <position position="53"/>
    </location>
</feature>
<dbReference type="SMART" id="SM00448">
    <property type="entry name" value="REC"/>
    <property type="match status" value="1"/>
</dbReference>
<dbReference type="EMBL" id="AP027272">
    <property type="protein sequence ID" value="BDX08348.1"/>
    <property type="molecule type" value="Genomic_DNA"/>
</dbReference>
<dbReference type="PANTHER" id="PTHR37299:SF1">
    <property type="entry name" value="STAGE 0 SPORULATION PROTEIN A HOMOLOG"/>
    <property type="match status" value="1"/>
</dbReference>
<dbReference type="PROSITE" id="PS50110">
    <property type="entry name" value="RESPONSE_REGULATORY"/>
    <property type="match status" value="1"/>
</dbReference>
<dbReference type="GO" id="GO:0003677">
    <property type="term" value="F:DNA binding"/>
    <property type="evidence" value="ECO:0007669"/>
    <property type="project" value="UniProtKB-KW"/>
</dbReference>
<dbReference type="InterPro" id="IPR001789">
    <property type="entry name" value="Sig_transdc_resp-reg_receiver"/>
</dbReference>
<gene>
    <name evidence="5" type="ORF">MACH26_38690</name>
</gene>
<dbReference type="AlphaFoldDB" id="A0AA48HK68"/>
<dbReference type="Gene3D" id="2.40.50.1020">
    <property type="entry name" value="LytTr DNA-binding domain"/>
    <property type="match status" value="1"/>
</dbReference>
<dbReference type="SUPFAM" id="SSF52172">
    <property type="entry name" value="CheY-like"/>
    <property type="match status" value="1"/>
</dbReference>
<feature type="domain" description="HTH LytTR-type" evidence="4">
    <location>
        <begin position="147"/>
        <end position="252"/>
    </location>
</feature>
<name>A0AA48HK68_9ALTE</name>
<sequence>MKVLVVDDEQLSQKNLQVLLEGYPEVTDIAFASNGNQAIEVFQSFQPEMVFLDIEMPGKSGLEVAKALGEQAAVVFVTAYDQYAISAFELNAIDYLLKPFDDARFEQAFTRAREQCQKREQRINFNELGELFDAMQDEREQRYKSRIVIKDLKRIRLVNVCEVNYILGAGNYVEIHLDNGQHFLHREAMNGIENQLNPRDFIRIHRSSIVRISYISELLPNERGDYKIRLKNGLELTVSRANKHKLLSFIQD</sequence>
<dbReference type="Pfam" id="PF04397">
    <property type="entry name" value="LytTR"/>
    <property type="match status" value="1"/>
</dbReference>
<dbReference type="InterPro" id="IPR046947">
    <property type="entry name" value="LytR-like"/>
</dbReference>
<dbReference type="InterPro" id="IPR011006">
    <property type="entry name" value="CheY-like_superfamily"/>
</dbReference>
<dbReference type="Gene3D" id="3.40.50.2300">
    <property type="match status" value="1"/>
</dbReference>
<dbReference type="RefSeq" id="WP_338294420.1">
    <property type="nucleotide sequence ID" value="NZ_AP027272.1"/>
</dbReference>
<keyword evidence="2" id="KW-0597">Phosphoprotein</keyword>
<evidence type="ECO:0000256" key="1">
    <source>
        <dbReference type="ARBA" id="ARBA00023012"/>
    </source>
</evidence>
<feature type="domain" description="Response regulatory" evidence="3">
    <location>
        <begin position="2"/>
        <end position="113"/>
    </location>
</feature>
<dbReference type="Proteomes" id="UP001333710">
    <property type="component" value="Chromosome"/>
</dbReference>
<keyword evidence="5" id="KW-0238">DNA-binding</keyword>
<protein>
    <submittedName>
        <fullName evidence="5">DNA-binding response regulator</fullName>
    </submittedName>
</protein>
<evidence type="ECO:0000259" key="4">
    <source>
        <dbReference type="PROSITE" id="PS50930"/>
    </source>
</evidence>
<keyword evidence="1" id="KW-0902">Two-component regulatory system</keyword>
<proteinExistence type="predicted"/>
<keyword evidence="6" id="KW-1185">Reference proteome</keyword>
<dbReference type="PANTHER" id="PTHR37299">
    <property type="entry name" value="TRANSCRIPTIONAL REGULATOR-RELATED"/>
    <property type="match status" value="1"/>
</dbReference>
<dbReference type="InterPro" id="IPR007492">
    <property type="entry name" value="LytTR_DNA-bd_dom"/>
</dbReference>
<evidence type="ECO:0000313" key="6">
    <source>
        <dbReference type="Proteomes" id="UP001333710"/>
    </source>
</evidence>